<organism evidence="1 2">
    <name type="scientific">Rhizobium mesoamericanum STM3625</name>
    <dbReference type="NCBI Taxonomy" id="1211777"/>
    <lineage>
        <taxon>Bacteria</taxon>
        <taxon>Pseudomonadati</taxon>
        <taxon>Pseudomonadota</taxon>
        <taxon>Alphaproteobacteria</taxon>
        <taxon>Hyphomicrobiales</taxon>
        <taxon>Rhizobiaceae</taxon>
        <taxon>Rhizobium/Agrobacterium group</taxon>
        <taxon>Rhizobium</taxon>
    </lineage>
</organism>
<evidence type="ECO:0000313" key="2">
    <source>
        <dbReference type="Proteomes" id="UP000009319"/>
    </source>
</evidence>
<dbReference type="HOGENOM" id="CLU_2993621_0_0_5"/>
<dbReference type="STRING" id="1211777.BN77_3208"/>
<accession>K0PWN9</accession>
<keyword evidence="2" id="KW-1185">Reference proteome</keyword>
<dbReference type="EMBL" id="CANI01000021">
    <property type="protein sequence ID" value="CCM76020.1"/>
    <property type="molecule type" value="Genomic_DNA"/>
</dbReference>
<protein>
    <submittedName>
        <fullName evidence="1">Uncharacterized protein</fullName>
    </submittedName>
</protein>
<proteinExistence type="predicted"/>
<comment type="caution">
    <text evidence="1">The sequence shown here is derived from an EMBL/GenBank/DDBJ whole genome shotgun (WGS) entry which is preliminary data.</text>
</comment>
<evidence type="ECO:0000313" key="1">
    <source>
        <dbReference type="EMBL" id="CCM76020.1"/>
    </source>
</evidence>
<dbReference type="Proteomes" id="UP000009319">
    <property type="component" value="Unassembled WGS sequence"/>
</dbReference>
<name>K0PWN9_9HYPH</name>
<sequence length="57" mass="6138">MVFAAFMSMSGGFMQPELQSSFLSTLCQFAFAAVPVSAFHYVSAVNAQKKLRASADL</sequence>
<reference evidence="1 2" key="1">
    <citation type="journal article" date="2013" name="Genome Announc.">
        <title>Draft Genome Sequence of Rhizobium mesoamericanum STM3625, a Nitrogen-Fixing Symbiont of Mimosa pudica Isolated in French Guiana (South America).</title>
        <authorList>
            <person name="Moulin L."/>
            <person name="Mornico D."/>
            <person name="Melkonian R."/>
            <person name="Klonowska A."/>
        </authorList>
    </citation>
    <scope>NUCLEOTIDE SEQUENCE [LARGE SCALE GENOMIC DNA]</scope>
    <source>
        <strain evidence="1 2">STM3625</strain>
    </source>
</reference>
<gene>
    <name evidence="1" type="ORF">BN77_3208</name>
</gene>
<dbReference type="AlphaFoldDB" id="K0PWN9"/>